<name>A0AAD1Y314_EUPCR</name>
<dbReference type="EMBL" id="CAMPGE010026023">
    <property type="protein sequence ID" value="CAI2383724.1"/>
    <property type="molecule type" value="Genomic_DNA"/>
</dbReference>
<evidence type="ECO:0000256" key="2">
    <source>
        <dbReference type="ARBA" id="ARBA00022692"/>
    </source>
</evidence>
<feature type="transmembrane region" description="Helical" evidence="5">
    <location>
        <begin position="365"/>
        <end position="384"/>
    </location>
</feature>
<feature type="transmembrane region" description="Helical" evidence="5">
    <location>
        <begin position="510"/>
        <end position="529"/>
    </location>
</feature>
<feature type="transmembrane region" description="Helical" evidence="5">
    <location>
        <begin position="45"/>
        <end position="69"/>
    </location>
</feature>
<organism evidence="6 7">
    <name type="scientific">Euplotes crassus</name>
    <dbReference type="NCBI Taxonomy" id="5936"/>
    <lineage>
        <taxon>Eukaryota</taxon>
        <taxon>Sar</taxon>
        <taxon>Alveolata</taxon>
        <taxon>Ciliophora</taxon>
        <taxon>Intramacronucleata</taxon>
        <taxon>Spirotrichea</taxon>
        <taxon>Hypotrichia</taxon>
        <taxon>Euplotida</taxon>
        <taxon>Euplotidae</taxon>
        <taxon>Moneuplotes</taxon>
    </lineage>
</organism>
<evidence type="ECO:0000256" key="3">
    <source>
        <dbReference type="ARBA" id="ARBA00022989"/>
    </source>
</evidence>
<feature type="transmembrane region" description="Helical" evidence="5">
    <location>
        <begin position="449"/>
        <end position="471"/>
    </location>
</feature>
<reference evidence="6" key="1">
    <citation type="submission" date="2023-07" db="EMBL/GenBank/DDBJ databases">
        <authorList>
            <consortium name="AG Swart"/>
            <person name="Singh M."/>
            <person name="Singh A."/>
            <person name="Seah K."/>
            <person name="Emmerich C."/>
        </authorList>
    </citation>
    <scope>NUCLEOTIDE SEQUENCE</scope>
    <source>
        <strain evidence="6">DP1</strain>
    </source>
</reference>
<keyword evidence="4 5" id="KW-0472">Membrane</keyword>
<dbReference type="Gene3D" id="1.20.1250.20">
    <property type="entry name" value="MFS general substrate transporter like domains"/>
    <property type="match status" value="1"/>
</dbReference>
<dbReference type="GO" id="GO:0022857">
    <property type="term" value="F:transmembrane transporter activity"/>
    <property type="evidence" value="ECO:0007669"/>
    <property type="project" value="InterPro"/>
</dbReference>
<dbReference type="InterPro" id="IPR036259">
    <property type="entry name" value="MFS_trans_sf"/>
</dbReference>
<feature type="transmembrane region" description="Helical" evidence="5">
    <location>
        <begin position="133"/>
        <end position="152"/>
    </location>
</feature>
<dbReference type="GO" id="GO:0016020">
    <property type="term" value="C:membrane"/>
    <property type="evidence" value="ECO:0007669"/>
    <property type="project" value="UniProtKB-SubCell"/>
</dbReference>
<evidence type="ECO:0000313" key="6">
    <source>
        <dbReference type="EMBL" id="CAI2383724.1"/>
    </source>
</evidence>
<sequence length="542" mass="61594">MTASPEHPSLGLQKKRKGKWTGEDLQLRVLDVDQMLDEAGGLERWNWAFVGLGVLWAGVASQGFTMYGYNSPLLELVPKLECKQDDQWVECRKQDICINNQMIDSELWRPDFTDKFSFRNWMTEFQLYCYPDFWIGLLGSVFLIGIILNGIVLKQADYFGRKSMLIYTSIGHIILSMAMFYSTNIYANYVILFFGGMLYSKNYLAYIYCVEITPEKHRIFFGCILLTLEAILPRTSAVLYLYFADPEGRDLNKFHILATVFSLLSLALCMLIPESPKYLYEKKRWKELREVISSIANFNNVKMDETYLIKEEEKGKSDTQRLLTESPVESAQLNLEASQKQKIQSKEAQGNEFSVINELKNARTLINFICVASLFCIGSFTYQLLGFYLKYAGGDIYVNTLVACISETLGNFSVSFVQRAFGTKLAFLSFFIIVLIFPLPLLVTTDAAIVAISIFGCRFFLVGIFTMCYFANSQYFPALFAPFAFSVCSMVAHILSCLGPEVAEIKPESIPVFVLLTLIMSGIIITLLLQKPTEKTSETLQK</sequence>
<proteinExistence type="predicted"/>
<comment type="subcellular location">
    <subcellularLocation>
        <location evidence="1">Membrane</location>
        <topology evidence="1">Multi-pass membrane protein</topology>
    </subcellularLocation>
</comment>
<keyword evidence="3 5" id="KW-1133">Transmembrane helix</keyword>
<feature type="transmembrane region" description="Helical" evidence="5">
    <location>
        <begin position="254"/>
        <end position="273"/>
    </location>
</feature>
<feature type="transmembrane region" description="Helical" evidence="5">
    <location>
        <begin position="164"/>
        <end position="181"/>
    </location>
</feature>
<feature type="transmembrane region" description="Helical" evidence="5">
    <location>
        <begin position="396"/>
        <end position="418"/>
    </location>
</feature>
<feature type="transmembrane region" description="Helical" evidence="5">
    <location>
        <begin position="478"/>
        <end position="498"/>
    </location>
</feature>
<keyword evidence="7" id="KW-1185">Reference proteome</keyword>
<dbReference type="AlphaFoldDB" id="A0AAD1Y314"/>
<evidence type="ECO:0000313" key="7">
    <source>
        <dbReference type="Proteomes" id="UP001295684"/>
    </source>
</evidence>
<gene>
    <name evidence="6" type="ORF">ECRASSUSDP1_LOCUS25234</name>
</gene>
<evidence type="ECO:0000256" key="4">
    <source>
        <dbReference type="ARBA" id="ARBA00023136"/>
    </source>
</evidence>
<feature type="transmembrane region" description="Helical" evidence="5">
    <location>
        <begin position="187"/>
        <end position="207"/>
    </location>
</feature>
<dbReference type="Pfam" id="PF00083">
    <property type="entry name" value="Sugar_tr"/>
    <property type="match status" value="1"/>
</dbReference>
<evidence type="ECO:0000256" key="1">
    <source>
        <dbReference type="ARBA" id="ARBA00004141"/>
    </source>
</evidence>
<feature type="transmembrane region" description="Helical" evidence="5">
    <location>
        <begin position="219"/>
        <end position="242"/>
    </location>
</feature>
<feature type="transmembrane region" description="Helical" evidence="5">
    <location>
        <begin position="425"/>
        <end position="443"/>
    </location>
</feature>
<accession>A0AAD1Y314</accession>
<keyword evidence="2 5" id="KW-0812">Transmembrane</keyword>
<comment type="caution">
    <text evidence="6">The sequence shown here is derived from an EMBL/GenBank/DDBJ whole genome shotgun (WGS) entry which is preliminary data.</text>
</comment>
<evidence type="ECO:0000256" key="5">
    <source>
        <dbReference type="SAM" id="Phobius"/>
    </source>
</evidence>
<dbReference type="PANTHER" id="PTHR24064">
    <property type="entry name" value="SOLUTE CARRIER FAMILY 22 MEMBER"/>
    <property type="match status" value="1"/>
</dbReference>
<dbReference type="SUPFAM" id="SSF103473">
    <property type="entry name" value="MFS general substrate transporter"/>
    <property type="match status" value="1"/>
</dbReference>
<dbReference type="Proteomes" id="UP001295684">
    <property type="component" value="Unassembled WGS sequence"/>
</dbReference>
<protein>
    <submittedName>
        <fullName evidence="6">Uncharacterized protein</fullName>
    </submittedName>
</protein>
<dbReference type="InterPro" id="IPR005828">
    <property type="entry name" value="MFS_sugar_transport-like"/>
</dbReference>